<reference evidence="2" key="1">
    <citation type="submission" date="2020-08" db="EMBL/GenBank/DDBJ databases">
        <title>Chromosome-level assembly of Southern catfish (Silurus meridionalis) provides insights into visual adaptation to the nocturnal and benthic lifestyles.</title>
        <authorList>
            <person name="Zhang Y."/>
            <person name="Wang D."/>
            <person name="Peng Z."/>
        </authorList>
    </citation>
    <scope>NUCLEOTIDE SEQUENCE</scope>
    <source>
        <strain evidence="2">SWU-2019-XX</strain>
        <tissue evidence="2">Muscle</tissue>
    </source>
</reference>
<sequence>MGRKDKHRGDANAAGQMSPKEDVLYASIDHGGKETAGHGPNSSRRDSTDNDCDYAEVKLPCETMKKFDNEDCADDYVLMG</sequence>
<comment type="caution">
    <text evidence="2">The sequence shown here is derived from an EMBL/GenBank/DDBJ whole genome shotgun (WGS) entry which is preliminary data.</text>
</comment>
<dbReference type="EMBL" id="JABFDY010000003">
    <property type="protein sequence ID" value="KAF7709212.1"/>
    <property type="molecule type" value="Genomic_DNA"/>
</dbReference>
<keyword evidence="3" id="KW-1185">Reference proteome</keyword>
<dbReference type="Proteomes" id="UP000606274">
    <property type="component" value="Unassembled WGS sequence"/>
</dbReference>
<dbReference type="AlphaFoldDB" id="A0A8T0BPI8"/>
<name>A0A8T0BPI8_SILME</name>
<evidence type="ECO:0000313" key="3">
    <source>
        <dbReference type="Proteomes" id="UP000606274"/>
    </source>
</evidence>
<proteinExistence type="predicted"/>
<feature type="region of interest" description="Disordered" evidence="1">
    <location>
        <begin position="1"/>
        <end position="51"/>
    </location>
</feature>
<accession>A0A8T0BPI8</accession>
<protein>
    <submittedName>
        <fullName evidence="2">Uncharacterized protein</fullName>
    </submittedName>
</protein>
<evidence type="ECO:0000256" key="1">
    <source>
        <dbReference type="SAM" id="MobiDB-lite"/>
    </source>
</evidence>
<evidence type="ECO:0000313" key="2">
    <source>
        <dbReference type="EMBL" id="KAF7709212.1"/>
    </source>
</evidence>
<organism evidence="2 3">
    <name type="scientific">Silurus meridionalis</name>
    <name type="common">Southern catfish</name>
    <name type="synonym">Silurus soldatovi meridionalis</name>
    <dbReference type="NCBI Taxonomy" id="175797"/>
    <lineage>
        <taxon>Eukaryota</taxon>
        <taxon>Metazoa</taxon>
        <taxon>Chordata</taxon>
        <taxon>Craniata</taxon>
        <taxon>Vertebrata</taxon>
        <taxon>Euteleostomi</taxon>
        <taxon>Actinopterygii</taxon>
        <taxon>Neopterygii</taxon>
        <taxon>Teleostei</taxon>
        <taxon>Ostariophysi</taxon>
        <taxon>Siluriformes</taxon>
        <taxon>Siluridae</taxon>
        <taxon>Silurus</taxon>
    </lineage>
</organism>
<gene>
    <name evidence="2" type="ORF">HF521_016062</name>
</gene>